<keyword evidence="2" id="KW-0732">Signal</keyword>
<keyword evidence="1" id="KW-0472">Membrane</keyword>
<proteinExistence type="predicted"/>
<organism evidence="4 5">
    <name type="scientific">Zopfia rhizophila CBS 207.26</name>
    <dbReference type="NCBI Taxonomy" id="1314779"/>
    <lineage>
        <taxon>Eukaryota</taxon>
        <taxon>Fungi</taxon>
        <taxon>Dikarya</taxon>
        <taxon>Ascomycota</taxon>
        <taxon>Pezizomycotina</taxon>
        <taxon>Dothideomycetes</taxon>
        <taxon>Dothideomycetes incertae sedis</taxon>
        <taxon>Zopfiaceae</taxon>
        <taxon>Zopfia</taxon>
    </lineage>
</organism>
<dbReference type="PANTHER" id="PTHR47797">
    <property type="entry name" value="DEHYDROGENASE, PUTATIVE (AFU_ORTHOLOGUE AFUA_8G05805)-RELATED"/>
    <property type="match status" value="1"/>
</dbReference>
<dbReference type="SMART" id="SM00664">
    <property type="entry name" value="DoH"/>
    <property type="match status" value="1"/>
</dbReference>
<evidence type="ECO:0000259" key="3">
    <source>
        <dbReference type="SMART" id="SM00664"/>
    </source>
</evidence>
<feature type="transmembrane region" description="Helical" evidence="1">
    <location>
        <begin position="314"/>
        <end position="331"/>
    </location>
</feature>
<dbReference type="Gene3D" id="2.60.40.1210">
    <property type="entry name" value="Cellobiose dehydrogenase, cytochrome domain"/>
    <property type="match status" value="1"/>
</dbReference>
<dbReference type="EMBL" id="ML994667">
    <property type="protein sequence ID" value="KAF2179372.1"/>
    <property type="molecule type" value="Genomic_DNA"/>
</dbReference>
<dbReference type="AlphaFoldDB" id="A0A6A6DLW8"/>
<dbReference type="Pfam" id="PF16010">
    <property type="entry name" value="CDH-cyt"/>
    <property type="match status" value="1"/>
</dbReference>
<feature type="signal peptide" evidence="2">
    <location>
        <begin position="1"/>
        <end position="20"/>
    </location>
</feature>
<dbReference type="InterPro" id="IPR005018">
    <property type="entry name" value="DOMON_domain"/>
</dbReference>
<feature type="transmembrane region" description="Helical" evidence="1">
    <location>
        <begin position="337"/>
        <end position="360"/>
    </location>
</feature>
<name>A0A6A6DLW8_9PEZI</name>
<evidence type="ECO:0000256" key="2">
    <source>
        <dbReference type="SAM" id="SignalP"/>
    </source>
</evidence>
<dbReference type="SUPFAM" id="SSF49344">
    <property type="entry name" value="CBD9-like"/>
    <property type="match status" value="1"/>
</dbReference>
<feature type="transmembrane region" description="Helical" evidence="1">
    <location>
        <begin position="274"/>
        <end position="293"/>
    </location>
</feature>
<evidence type="ECO:0000256" key="1">
    <source>
        <dbReference type="SAM" id="Phobius"/>
    </source>
</evidence>
<accession>A0A6A6DLW8</accession>
<sequence length="458" mass="50542">MFKPLVSVLTVLSILPNIQAAAPTASTLFLSETETQFSVNIANDTDDVFIYFSSPAYSWVAVGFGERMQNSLMFVMYPSEDGKNVTISPRIADGHSEPSFTRNIQLETLPGTEIKDEAFILKARCRNCQVWGGGYLDKTSTTHPMIYAFGPGNRLQSNKPDAPLKRHIRYGKFTMNMVAATGKGEVPAPSSALSGVEIKGGMTRDHDRANLAHAVIGCLALFIFWPLNVLLAGFFKKMKLHIGMSVFIMIFLIVAYALGIYTSGEYNRSKKFNSPHQILAFITLLPILLISILPNPRISQLTPIIPRLHTPLTAFTFTFLVLTGGLGLHLSNSSRPIILIYTSISLAVFLFILLIQSCIWKRGSRYSRHRRSRHGEAEEDEQDLVLAAWYAGRKMEEQESRSTSAASLNRHDGNGNYGNNGYSGMGGNGSGQNIYGGGTMPGPQYLMNMHPGVPVHKW</sequence>
<keyword evidence="1" id="KW-0812">Transmembrane</keyword>
<keyword evidence="5" id="KW-1185">Reference proteome</keyword>
<feature type="transmembrane region" description="Helical" evidence="1">
    <location>
        <begin position="211"/>
        <end position="235"/>
    </location>
</feature>
<evidence type="ECO:0000313" key="5">
    <source>
        <dbReference type="Proteomes" id="UP000800200"/>
    </source>
</evidence>
<gene>
    <name evidence="4" type="ORF">K469DRAFT_641190</name>
</gene>
<dbReference type="OrthoDB" id="19261at2759"/>
<keyword evidence="1" id="KW-1133">Transmembrane helix</keyword>
<dbReference type="CDD" id="cd09630">
    <property type="entry name" value="CDH_like_cytochrome"/>
    <property type="match status" value="1"/>
</dbReference>
<dbReference type="PANTHER" id="PTHR47797:SF1">
    <property type="entry name" value="CYTOCHROME B561 DOMAIN-CONTAINING PROTEIN-RELATED"/>
    <property type="match status" value="1"/>
</dbReference>
<reference evidence="4" key="1">
    <citation type="journal article" date="2020" name="Stud. Mycol.">
        <title>101 Dothideomycetes genomes: a test case for predicting lifestyles and emergence of pathogens.</title>
        <authorList>
            <person name="Haridas S."/>
            <person name="Albert R."/>
            <person name="Binder M."/>
            <person name="Bloem J."/>
            <person name="Labutti K."/>
            <person name="Salamov A."/>
            <person name="Andreopoulos B."/>
            <person name="Baker S."/>
            <person name="Barry K."/>
            <person name="Bills G."/>
            <person name="Bluhm B."/>
            <person name="Cannon C."/>
            <person name="Castanera R."/>
            <person name="Culley D."/>
            <person name="Daum C."/>
            <person name="Ezra D."/>
            <person name="Gonzalez J."/>
            <person name="Henrissat B."/>
            <person name="Kuo A."/>
            <person name="Liang C."/>
            <person name="Lipzen A."/>
            <person name="Lutzoni F."/>
            <person name="Magnuson J."/>
            <person name="Mondo S."/>
            <person name="Nolan M."/>
            <person name="Ohm R."/>
            <person name="Pangilinan J."/>
            <person name="Park H.-J."/>
            <person name="Ramirez L."/>
            <person name="Alfaro M."/>
            <person name="Sun H."/>
            <person name="Tritt A."/>
            <person name="Yoshinaga Y."/>
            <person name="Zwiers L.-H."/>
            <person name="Turgeon B."/>
            <person name="Goodwin S."/>
            <person name="Spatafora J."/>
            <person name="Crous P."/>
            <person name="Grigoriev I."/>
        </authorList>
    </citation>
    <scope>NUCLEOTIDE SEQUENCE</scope>
    <source>
        <strain evidence="4">CBS 207.26</strain>
    </source>
</reference>
<feature type="chain" id="PRO_5025563496" evidence="2">
    <location>
        <begin position="21"/>
        <end position="458"/>
    </location>
</feature>
<dbReference type="InterPro" id="IPR015920">
    <property type="entry name" value="Cellobiose_DH-like_cyt"/>
</dbReference>
<evidence type="ECO:0000313" key="4">
    <source>
        <dbReference type="EMBL" id="KAF2179372.1"/>
    </source>
</evidence>
<dbReference type="Proteomes" id="UP000800200">
    <property type="component" value="Unassembled WGS sequence"/>
</dbReference>
<protein>
    <submittedName>
        <fullName evidence="4">Iron reductase domain protein</fullName>
    </submittedName>
</protein>
<feature type="transmembrane region" description="Helical" evidence="1">
    <location>
        <begin position="242"/>
        <end position="262"/>
    </location>
</feature>
<feature type="domain" description="DOMON" evidence="3">
    <location>
        <begin position="59"/>
        <end position="150"/>
    </location>
</feature>